<evidence type="ECO:0000256" key="6">
    <source>
        <dbReference type="SAM" id="MobiDB-lite"/>
    </source>
</evidence>
<accession>A0A919SLW7</accession>
<evidence type="ECO:0000256" key="7">
    <source>
        <dbReference type="SAM" id="Phobius"/>
    </source>
</evidence>
<evidence type="ECO:0000256" key="3">
    <source>
        <dbReference type="ARBA" id="ARBA00023224"/>
    </source>
</evidence>
<organism evidence="10 11">
    <name type="scientific">Winogradskya consettensis</name>
    <dbReference type="NCBI Taxonomy" id="113560"/>
    <lineage>
        <taxon>Bacteria</taxon>
        <taxon>Bacillati</taxon>
        <taxon>Actinomycetota</taxon>
        <taxon>Actinomycetes</taxon>
        <taxon>Micromonosporales</taxon>
        <taxon>Micromonosporaceae</taxon>
        <taxon>Winogradskya</taxon>
    </lineage>
</organism>
<dbReference type="SUPFAM" id="SSF58104">
    <property type="entry name" value="Methyl-accepting chemotaxis protein (MCP) signaling domain"/>
    <property type="match status" value="1"/>
</dbReference>
<feature type="domain" description="Methyl-accepting transducer" evidence="8">
    <location>
        <begin position="259"/>
        <end position="481"/>
    </location>
</feature>
<name>A0A919SLW7_9ACTN</name>
<dbReference type="PANTHER" id="PTHR32089:SF112">
    <property type="entry name" value="LYSOZYME-LIKE PROTEIN-RELATED"/>
    <property type="match status" value="1"/>
</dbReference>
<dbReference type="EMBL" id="BOQP01000020">
    <property type="protein sequence ID" value="GIM74465.1"/>
    <property type="molecule type" value="Genomic_DNA"/>
</dbReference>
<evidence type="ECO:0000256" key="5">
    <source>
        <dbReference type="PROSITE-ProRule" id="PRU00284"/>
    </source>
</evidence>
<dbReference type="GO" id="GO:0007165">
    <property type="term" value="P:signal transduction"/>
    <property type="evidence" value="ECO:0007669"/>
    <property type="project" value="UniProtKB-KW"/>
</dbReference>
<evidence type="ECO:0000256" key="2">
    <source>
        <dbReference type="ARBA" id="ARBA00022989"/>
    </source>
</evidence>
<proteinExistence type="inferred from homology"/>
<dbReference type="InterPro" id="IPR004089">
    <property type="entry name" value="MCPsignal_dom"/>
</dbReference>
<feature type="region of interest" description="Disordered" evidence="6">
    <location>
        <begin position="270"/>
        <end position="299"/>
    </location>
</feature>
<dbReference type="InterPro" id="IPR003660">
    <property type="entry name" value="HAMP_dom"/>
</dbReference>
<dbReference type="CDD" id="cd06225">
    <property type="entry name" value="HAMP"/>
    <property type="match status" value="1"/>
</dbReference>
<feature type="compositionally biased region" description="Polar residues" evidence="6">
    <location>
        <begin position="273"/>
        <end position="282"/>
    </location>
</feature>
<dbReference type="GO" id="GO:0016020">
    <property type="term" value="C:membrane"/>
    <property type="evidence" value="ECO:0007669"/>
    <property type="project" value="InterPro"/>
</dbReference>
<dbReference type="PROSITE" id="PS50111">
    <property type="entry name" value="CHEMOTAXIS_TRANSDUC_2"/>
    <property type="match status" value="1"/>
</dbReference>
<evidence type="ECO:0000313" key="10">
    <source>
        <dbReference type="EMBL" id="GIM74465.1"/>
    </source>
</evidence>
<evidence type="ECO:0000313" key="11">
    <source>
        <dbReference type="Proteomes" id="UP000680865"/>
    </source>
</evidence>
<dbReference type="Proteomes" id="UP000680865">
    <property type="component" value="Unassembled WGS sequence"/>
</dbReference>
<dbReference type="Pfam" id="PF00672">
    <property type="entry name" value="HAMP"/>
    <property type="match status" value="1"/>
</dbReference>
<evidence type="ECO:0000256" key="4">
    <source>
        <dbReference type="ARBA" id="ARBA00029447"/>
    </source>
</evidence>
<keyword evidence="11" id="KW-1185">Reference proteome</keyword>
<dbReference type="PROSITE" id="PS50885">
    <property type="entry name" value="HAMP"/>
    <property type="match status" value="1"/>
</dbReference>
<comment type="similarity">
    <text evidence="4">Belongs to the methyl-accepting chemotaxis (MCP) protein family.</text>
</comment>
<reference evidence="10" key="1">
    <citation type="submission" date="2021-03" db="EMBL/GenBank/DDBJ databases">
        <title>Whole genome shotgun sequence of Actinoplanes consettensis NBRC 14913.</title>
        <authorList>
            <person name="Komaki H."/>
            <person name="Tamura T."/>
        </authorList>
    </citation>
    <scope>NUCLEOTIDE SEQUENCE</scope>
    <source>
        <strain evidence="10">NBRC 14913</strain>
    </source>
</reference>
<evidence type="ECO:0000256" key="1">
    <source>
        <dbReference type="ARBA" id="ARBA00022692"/>
    </source>
</evidence>
<dbReference type="SMART" id="SM00304">
    <property type="entry name" value="HAMP"/>
    <property type="match status" value="1"/>
</dbReference>
<evidence type="ECO:0000259" key="9">
    <source>
        <dbReference type="PROSITE" id="PS50885"/>
    </source>
</evidence>
<evidence type="ECO:0000259" key="8">
    <source>
        <dbReference type="PROSITE" id="PS50111"/>
    </source>
</evidence>
<feature type="transmembrane region" description="Helical" evidence="7">
    <location>
        <begin position="173"/>
        <end position="194"/>
    </location>
</feature>
<sequence length="510" mass="51926">MAAIGVASVALVGAVAAVGTSRQDAATDDIAVISDGMSHQWNADMMHDGLRADVMSAMFATTAEQRKAYGVDGVSENVTTLVENYDLAAKEAPASLTGRYAQVRPDVVAYGEAAKALVALAESDHAAAVAQLPGFLVKFNALEETLGAIDESMLDAVSAANGRGSAAGDTSTWLILIAGLLGAALTAGAAWLTLRAVRRPLAQMLTSLRAAARKDLTVRAEVVNKDELGEMAEALNEALGAIRTTVAATAGSVSTLTAASGDLQELAGRLDTSAEQTSSQARTADGAARQVSDSVTGMSTATEELSASIREIARQTSDAAVTTNQASQNATQTAALVATLSEASREIGDIVRLITGIAEQTNLLALNATIEAARAGELGKGFAVVATEVKELAQETAKATEDITAKITAIQDMTGRTAGAIDEIAVVITSIDDGQRTIAAAVEQQSATTELMARDVSDISAAANEISGTVTGITASSGATAEGANTTRQSAGQVSAAASDIQRLIGQFTV</sequence>
<dbReference type="AlphaFoldDB" id="A0A919SLW7"/>
<dbReference type="PANTHER" id="PTHR32089">
    <property type="entry name" value="METHYL-ACCEPTING CHEMOTAXIS PROTEIN MCPB"/>
    <property type="match status" value="1"/>
</dbReference>
<feature type="domain" description="HAMP" evidence="9">
    <location>
        <begin position="195"/>
        <end position="247"/>
    </location>
</feature>
<keyword evidence="7" id="KW-0472">Membrane</keyword>
<keyword evidence="2 7" id="KW-1133">Transmembrane helix</keyword>
<dbReference type="Gene3D" id="1.10.287.950">
    <property type="entry name" value="Methyl-accepting chemotaxis protein"/>
    <property type="match status" value="1"/>
</dbReference>
<protein>
    <submittedName>
        <fullName evidence="10">Methyl-accepting chemotaxis protein</fullName>
    </submittedName>
</protein>
<dbReference type="SMART" id="SM00283">
    <property type="entry name" value="MA"/>
    <property type="match status" value="1"/>
</dbReference>
<keyword evidence="3 5" id="KW-0807">Transducer</keyword>
<gene>
    <name evidence="10" type="ORF">Aco04nite_40450</name>
</gene>
<dbReference type="Pfam" id="PF00015">
    <property type="entry name" value="MCPsignal"/>
    <property type="match status" value="1"/>
</dbReference>
<comment type="caution">
    <text evidence="10">The sequence shown here is derived from an EMBL/GenBank/DDBJ whole genome shotgun (WGS) entry which is preliminary data.</text>
</comment>
<keyword evidence="1 7" id="KW-0812">Transmembrane</keyword>